<evidence type="ECO:0000313" key="2">
    <source>
        <dbReference type="Proteomes" id="UP001164776"/>
    </source>
</evidence>
<comment type="caution">
    <text evidence="1">The sequence shown here is derived from an EMBL/GenBank/DDBJ whole genome shotgun (WGS) entry which is preliminary data.</text>
</comment>
<reference evidence="1 2" key="1">
    <citation type="submission" date="2022-10" db="EMBL/GenBank/DDBJ databases">
        <title>WGS assembly of Paspalum vaginatum 540-79.</title>
        <authorList>
            <person name="Sun G."/>
            <person name="Wase N."/>
            <person name="Shu S."/>
            <person name="Jenkins J."/>
            <person name="Zhou B."/>
            <person name="Torres-Rodriguez J."/>
            <person name="Chen C."/>
            <person name="Sandor L."/>
            <person name="Plott C."/>
            <person name="Yoshinga Y."/>
            <person name="Daum C."/>
            <person name="Qi P."/>
            <person name="Barry K."/>
            <person name="Lipzen A."/>
            <person name="Berry L."/>
            <person name="Pedersen C."/>
            <person name="Gottilla T."/>
            <person name="Foltz A."/>
            <person name="Yu H."/>
            <person name="O'Malley R."/>
            <person name="Zhang C."/>
            <person name="Devos K."/>
            <person name="Sigmon B."/>
            <person name="Yu B."/>
            <person name="Obata T."/>
            <person name="Schmutz J."/>
            <person name="Schnable J."/>
        </authorList>
    </citation>
    <scope>NUCLEOTIDE SEQUENCE [LARGE SCALE GENOMIC DNA]</scope>
    <source>
        <strain evidence="2">cv. 540-79</strain>
    </source>
</reference>
<accession>A0A9W7X826</accession>
<protein>
    <submittedName>
        <fullName evidence="1">Uncharacterized protein</fullName>
    </submittedName>
</protein>
<gene>
    <name evidence="1" type="ORF">BS78_K200900</name>
</gene>
<keyword evidence="2" id="KW-1185">Reference proteome</keyword>
<organism evidence="1 2">
    <name type="scientific">Paspalum vaginatum</name>
    <name type="common">seashore paspalum</name>
    <dbReference type="NCBI Taxonomy" id="158149"/>
    <lineage>
        <taxon>Eukaryota</taxon>
        <taxon>Viridiplantae</taxon>
        <taxon>Streptophyta</taxon>
        <taxon>Embryophyta</taxon>
        <taxon>Tracheophyta</taxon>
        <taxon>Spermatophyta</taxon>
        <taxon>Magnoliopsida</taxon>
        <taxon>Liliopsida</taxon>
        <taxon>Poales</taxon>
        <taxon>Poaceae</taxon>
        <taxon>PACMAD clade</taxon>
        <taxon>Panicoideae</taxon>
        <taxon>Andropogonodae</taxon>
        <taxon>Paspaleae</taxon>
        <taxon>Paspalinae</taxon>
        <taxon>Paspalum</taxon>
    </lineage>
</organism>
<dbReference type="AlphaFoldDB" id="A0A9W7X826"/>
<sequence>MGRGNMGLCLMRRLRFCFRGSRGSGSLPTRGSASVFRGSRGAGSGVVDRRTEVARRWRNEKGPLPVGIQGECARCDYGSKKLCKEQGGLPFFHQDVLSRMLNC</sequence>
<evidence type="ECO:0000313" key="1">
    <source>
        <dbReference type="EMBL" id="KAJ1253741.1"/>
    </source>
</evidence>
<name>A0A9W7X826_9POAL</name>
<dbReference type="Proteomes" id="UP001164776">
    <property type="component" value="Unassembled WGS sequence"/>
</dbReference>
<dbReference type="EMBL" id="MU630762">
    <property type="protein sequence ID" value="KAJ1253741.1"/>
    <property type="molecule type" value="Genomic_DNA"/>
</dbReference>
<proteinExistence type="predicted"/>